<protein>
    <submittedName>
        <fullName evidence="1">Uncharacterized protein</fullName>
    </submittedName>
</protein>
<comment type="caution">
    <text evidence="1">The sequence shown here is derived from an EMBL/GenBank/DDBJ whole genome shotgun (WGS) entry which is preliminary data.</text>
</comment>
<dbReference type="AlphaFoldDB" id="A0AAN8TEX8"/>
<proteinExistence type="predicted"/>
<evidence type="ECO:0000313" key="1">
    <source>
        <dbReference type="EMBL" id="KAK6786575.1"/>
    </source>
</evidence>
<gene>
    <name evidence="1" type="ORF">RDI58_015100</name>
</gene>
<evidence type="ECO:0000313" key="2">
    <source>
        <dbReference type="Proteomes" id="UP001371456"/>
    </source>
</evidence>
<dbReference type="Proteomes" id="UP001371456">
    <property type="component" value="Unassembled WGS sequence"/>
</dbReference>
<organism evidence="1 2">
    <name type="scientific">Solanum bulbocastanum</name>
    <name type="common">Wild potato</name>
    <dbReference type="NCBI Taxonomy" id="147425"/>
    <lineage>
        <taxon>Eukaryota</taxon>
        <taxon>Viridiplantae</taxon>
        <taxon>Streptophyta</taxon>
        <taxon>Embryophyta</taxon>
        <taxon>Tracheophyta</taxon>
        <taxon>Spermatophyta</taxon>
        <taxon>Magnoliopsida</taxon>
        <taxon>eudicotyledons</taxon>
        <taxon>Gunneridae</taxon>
        <taxon>Pentapetalae</taxon>
        <taxon>asterids</taxon>
        <taxon>lamiids</taxon>
        <taxon>Solanales</taxon>
        <taxon>Solanaceae</taxon>
        <taxon>Solanoideae</taxon>
        <taxon>Solaneae</taxon>
        <taxon>Solanum</taxon>
    </lineage>
</organism>
<accession>A0AAN8TEX8</accession>
<sequence>MIDIGSFTKLNILPTHLVFFSLDRLYLYSGCRKMGLNNRSWLLEASEFPSALGLFCSLHDDFKFAAHRAFTFSCQMHNEVTVIKNVVVLKHGLVADG</sequence>
<name>A0AAN8TEX8_SOLBU</name>
<reference evidence="1 2" key="1">
    <citation type="submission" date="2024-02" db="EMBL/GenBank/DDBJ databases">
        <title>de novo genome assembly of Solanum bulbocastanum strain 11H21.</title>
        <authorList>
            <person name="Hosaka A.J."/>
        </authorList>
    </citation>
    <scope>NUCLEOTIDE SEQUENCE [LARGE SCALE GENOMIC DNA]</scope>
    <source>
        <tissue evidence="1">Young leaves</tissue>
    </source>
</reference>
<dbReference type="EMBL" id="JBANQN010000006">
    <property type="protein sequence ID" value="KAK6786575.1"/>
    <property type="molecule type" value="Genomic_DNA"/>
</dbReference>
<keyword evidence="2" id="KW-1185">Reference proteome</keyword>